<comment type="caution">
    <text evidence="2">The sequence shown here is derived from an EMBL/GenBank/DDBJ whole genome shotgun (WGS) entry which is preliminary data.</text>
</comment>
<dbReference type="Proteomes" id="UP000499080">
    <property type="component" value="Unassembled WGS sequence"/>
</dbReference>
<organism evidence="2 3">
    <name type="scientific">Araneus ventricosus</name>
    <name type="common">Orbweaver spider</name>
    <name type="synonym">Epeira ventricosa</name>
    <dbReference type="NCBI Taxonomy" id="182803"/>
    <lineage>
        <taxon>Eukaryota</taxon>
        <taxon>Metazoa</taxon>
        <taxon>Ecdysozoa</taxon>
        <taxon>Arthropoda</taxon>
        <taxon>Chelicerata</taxon>
        <taxon>Arachnida</taxon>
        <taxon>Araneae</taxon>
        <taxon>Araneomorphae</taxon>
        <taxon>Entelegynae</taxon>
        <taxon>Araneoidea</taxon>
        <taxon>Araneidae</taxon>
        <taxon>Araneus</taxon>
    </lineage>
</organism>
<protein>
    <submittedName>
        <fullName evidence="2">Uncharacterized protein</fullName>
    </submittedName>
</protein>
<accession>A0A4Y2QFD7</accession>
<evidence type="ECO:0000256" key="1">
    <source>
        <dbReference type="SAM" id="MobiDB-lite"/>
    </source>
</evidence>
<name>A0A4Y2QFD7_ARAVE</name>
<reference evidence="2 3" key="1">
    <citation type="journal article" date="2019" name="Sci. Rep.">
        <title>Orb-weaving spider Araneus ventricosus genome elucidates the spidroin gene catalogue.</title>
        <authorList>
            <person name="Kono N."/>
            <person name="Nakamura H."/>
            <person name="Ohtoshi R."/>
            <person name="Moran D.A.P."/>
            <person name="Shinohara A."/>
            <person name="Yoshida Y."/>
            <person name="Fujiwara M."/>
            <person name="Mori M."/>
            <person name="Tomita M."/>
            <person name="Arakawa K."/>
        </authorList>
    </citation>
    <scope>NUCLEOTIDE SEQUENCE [LARGE SCALE GENOMIC DNA]</scope>
</reference>
<keyword evidence="3" id="KW-1185">Reference proteome</keyword>
<dbReference type="EMBL" id="BGPR01013683">
    <property type="protein sequence ID" value="GBN61750.1"/>
    <property type="molecule type" value="Genomic_DNA"/>
</dbReference>
<sequence length="97" mass="10548">MDISLALHETPSYQSNCPPKRTSTESPITQSIGDGLREGKLRVVNLVRTTLPDPICDVNGPCGHSSFCKIDKFPQEQHPLWETCGGPTSQLADDSVP</sequence>
<dbReference type="AlphaFoldDB" id="A0A4Y2QFD7"/>
<feature type="region of interest" description="Disordered" evidence="1">
    <location>
        <begin position="1"/>
        <end position="32"/>
    </location>
</feature>
<gene>
    <name evidence="2" type="ORF">AVEN_101727_1</name>
</gene>
<proteinExistence type="predicted"/>
<evidence type="ECO:0000313" key="3">
    <source>
        <dbReference type="Proteomes" id="UP000499080"/>
    </source>
</evidence>
<evidence type="ECO:0000313" key="2">
    <source>
        <dbReference type="EMBL" id="GBN61750.1"/>
    </source>
</evidence>